<organism evidence="1 2">
    <name type="scientific">Deinococcus soli</name>
    <name type="common">ex Cha et al. 2016</name>
    <dbReference type="NCBI Taxonomy" id="1309411"/>
    <lineage>
        <taxon>Bacteria</taxon>
        <taxon>Thermotogati</taxon>
        <taxon>Deinococcota</taxon>
        <taxon>Deinococci</taxon>
        <taxon>Deinococcales</taxon>
        <taxon>Deinococcaceae</taxon>
        <taxon>Deinococcus</taxon>
    </lineage>
</organism>
<keyword evidence="2" id="KW-1185">Reference proteome</keyword>
<sequence length="160" mass="17356">MSGIDVDDRALRALFQGVLDACDELPAIAARVEAETLGHLILGAQANIYNTTPGTYERTEDYLRSLDAKARATRTGIRVTVSSDSPYASLIEYGRDGVDPAQLQAQAEAQADPSQPFTVGRSGHAWWLPGPVITGAQVFAARLMQDLFSKQLPLALRRRS</sequence>
<comment type="caution">
    <text evidence="1">The sequence shown here is derived from an EMBL/GenBank/DDBJ whole genome shotgun (WGS) entry which is preliminary data.</text>
</comment>
<evidence type="ECO:0000313" key="1">
    <source>
        <dbReference type="EMBL" id="MDR6753991.1"/>
    </source>
</evidence>
<accession>A0ACC6KNL5</accession>
<reference evidence="1" key="1">
    <citation type="submission" date="2023-07" db="EMBL/GenBank/DDBJ databases">
        <title>Sorghum-associated microbial communities from plants grown in Nebraska, USA.</title>
        <authorList>
            <person name="Schachtman D."/>
        </authorList>
    </citation>
    <scope>NUCLEOTIDE SEQUENCE</scope>
    <source>
        <strain evidence="1">BE73</strain>
    </source>
</reference>
<gene>
    <name evidence="1" type="ORF">J2Y01_004522</name>
</gene>
<evidence type="ECO:0000313" key="2">
    <source>
        <dbReference type="Proteomes" id="UP001252370"/>
    </source>
</evidence>
<dbReference type="EMBL" id="JAVDTP010000021">
    <property type="protein sequence ID" value="MDR6753991.1"/>
    <property type="molecule type" value="Genomic_DNA"/>
</dbReference>
<protein>
    <submittedName>
        <fullName evidence="1">Uncharacterized protein</fullName>
    </submittedName>
</protein>
<proteinExistence type="predicted"/>
<name>A0ACC6KNL5_9DEIO</name>
<dbReference type="Proteomes" id="UP001252370">
    <property type="component" value="Unassembled WGS sequence"/>
</dbReference>